<dbReference type="GO" id="GO:0016787">
    <property type="term" value="F:hydrolase activity"/>
    <property type="evidence" value="ECO:0007669"/>
    <property type="project" value="UniProtKB-KW"/>
</dbReference>
<sequence>MKTQNQKKINTFEDIIVFKKQPKPTTMKYRLCLSLAIILFLTISVLAQKPVKIQFDSNKEVSGQKFAIRDITPGLPTNWDDYNFVVLEFKITTSQRFHIGFTTETGYNELRVMSYTPNGWNKLAIPLKFYRRLPDAALDLAATYNQPRYTGWINLGGKRGPLHNVDSIGIRMNAPINNPSFELRSIALSVEDPGDQYLEDKPAVDEFGQSNLCEYEGKIHSLDLLKKEWEAEDKEVVTTKAYNYSKFGGYLQAKGKATGFFHTERINGQWWFVDPEGYLFLSHGVDCVSPGGGGNIRDLDKRKGMYKELPPQSLNANSPRRGASFGTWNLFRRYGENYPEKSRAMIVKRMDKWGLNTIANWSSPEVMNMNKKAFMFQLRDVGIEGGLMGLPDVYAPDFASKVDAGCKASVEQYKNNPWLIGYFTGNEPSWLEQEERLCSMILDGADQPIKTQLKNWLSQGDSPERRKEFIFKTFRIFLETVDQAIKKYDPNHLNLGIRFGNVMGIDREILEICKDVFDVFSFNCYDLYPKKEMMDRAAKITGLPMIIGEYHFGTVDRGMAQSLWQVNSQQERGVAYRYYTERAYSHAGLIGTAYFQWCDQDLTGRRDGENYNCGLVDVTDRPYSSQVEAIMETAKRLFDIHNGKIQPIDQSPVKPRGHGAIPNFWNK</sequence>
<dbReference type="AlphaFoldDB" id="A0A5K7S6I3"/>
<feature type="region of interest" description="Disordered" evidence="1">
    <location>
        <begin position="648"/>
        <end position="667"/>
    </location>
</feature>
<dbReference type="Proteomes" id="UP001193389">
    <property type="component" value="Chromosome"/>
</dbReference>
<dbReference type="SUPFAM" id="SSF51445">
    <property type="entry name" value="(Trans)glycosidases"/>
    <property type="match status" value="1"/>
</dbReference>
<evidence type="ECO:0000313" key="2">
    <source>
        <dbReference type="EMBL" id="BBE17136.1"/>
    </source>
</evidence>
<name>A0A5K7S6I3_9BACT</name>
<evidence type="ECO:0000313" key="3">
    <source>
        <dbReference type="Proteomes" id="UP001193389"/>
    </source>
</evidence>
<evidence type="ECO:0000256" key="1">
    <source>
        <dbReference type="SAM" id="MobiDB-lite"/>
    </source>
</evidence>
<dbReference type="KEGG" id="anf:AQPE_1285"/>
<dbReference type="EMBL" id="AP018694">
    <property type="protein sequence ID" value="BBE17136.1"/>
    <property type="molecule type" value="Genomic_DNA"/>
</dbReference>
<reference evidence="2" key="1">
    <citation type="journal article" date="2020" name="Int. J. Syst. Evol. Microbiol.">
        <title>Aquipluma nitroreducens gen. nov. sp. nov., a novel facultatively anaerobic bacterium isolated from a freshwater lake.</title>
        <authorList>
            <person name="Watanabe M."/>
            <person name="Kojima H."/>
            <person name="Fukui M."/>
        </authorList>
    </citation>
    <scope>NUCLEOTIDE SEQUENCE</scope>
    <source>
        <strain evidence="2">MeG22</strain>
    </source>
</reference>
<protein>
    <submittedName>
        <fullName evidence="2">Hydrolase</fullName>
    </submittedName>
</protein>
<gene>
    <name evidence="2" type="ORF">AQPE_1285</name>
</gene>
<dbReference type="InterPro" id="IPR017853">
    <property type="entry name" value="GH"/>
</dbReference>
<accession>A0A5K7S6I3</accession>
<organism evidence="2 3">
    <name type="scientific">Aquipluma nitroreducens</name>
    <dbReference type="NCBI Taxonomy" id="2010828"/>
    <lineage>
        <taxon>Bacteria</taxon>
        <taxon>Pseudomonadati</taxon>
        <taxon>Bacteroidota</taxon>
        <taxon>Bacteroidia</taxon>
        <taxon>Marinilabiliales</taxon>
        <taxon>Prolixibacteraceae</taxon>
        <taxon>Aquipluma</taxon>
    </lineage>
</organism>
<keyword evidence="2" id="KW-0378">Hydrolase</keyword>
<dbReference type="RefSeq" id="WP_318350155.1">
    <property type="nucleotide sequence ID" value="NZ_AP018694.1"/>
</dbReference>
<dbReference type="Gene3D" id="3.20.20.80">
    <property type="entry name" value="Glycosidases"/>
    <property type="match status" value="2"/>
</dbReference>
<keyword evidence="3" id="KW-1185">Reference proteome</keyword>
<proteinExistence type="predicted"/>